<sequence length="60" mass="6883">MDDKQQPGYFSVQQQPHHSLAAEGKTRDLSRCIKTRVPGRRVCWGEVATNCMIFSLRSFN</sequence>
<gene>
    <name evidence="2" type="ORF">E2C01_035276</name>
</gene>
<organism evidence="2 3">
    <name type="scientific">Portunus trituberculatus</name>
    <name type="common">Swimming crab</name>
    <name type="synonym">Neptunus trituberculatus</name>
    <dbReference type="NCBI Taxonomy" id="210409"/>
    <lineage>
        <taxon>Eukaryota</taxon>
        <taxon>Metazoa</taxon>
        <taxon>Ecdysozoa</taxon>
        <taxon>Arthropoda</taxon>
        <taxon>Crustacea</taxon>
        <taxon>Multicrustacea</taxon>
        <taxon>Malacostraca</taxon>
        <taxon>Eumalacostraca</taxon>
        <taxon>Eucarida</taxon>
        <taxon>Decapoda</taxon>
        <taxon>Pleocyemata</taxon>
        <taxon>Brachyura</taxon>
        <taxon>Eubrachyura</taxon>
        <taxon>Portunoidea</taxon>
        <taxon>Portunidae</taxon>
        <taxon>Portuninae</taxon>
        <taxon>Portunus</taxon>
    </lineage>
</organism>
<keyword evidence="3" id="KW-1185">Reference proteome</keyword>
<evidence type="ECO:0000313" key="2">
    <source>
        <dbReference type="EMBL" id="MPC41676.1"/>
    </source>
</evidence>
<feature type="region of interest" description="Disordered" evidence="1">
    <location>
        <begin position="1"/>
        <end position="23"/>
    </location>
</feature>
<reference evidence="2 3" key="1">
    <citation type="submission" date="2019-05" db="EMBL/GenBank/DDBJ databases">
        <title>Another draft genome of Portunus trituberculatus and its Hox gene families provides insights of decapod evolution.</title>
        <authorList>
            <person name="Jeong J.-H."/>
            <person name="Song I."/>
            <person name="Kim S."/>
            <person name="Choi T."/>
            <person name="Kim D."/>
            <person name="Ryu S."/>
            <person name="Kim W."/>
        </authorList>
    </citation>
    <scope>NUCLEOTIDE SEQUENCE [LARGE SCALE GENOMIC DNA]</scope>
    <source>
        <tissue evidence="2">Muscle</tissue>
    </source>
</reference>
<protein>
    <submittedName>
        <fullName evidence="2">Uncharacterized protein</fullName>
    </submittedName>
</protein>
<proteinExistence type="predicted"/>
<dbReference type="Proteomes" id="UP000324222">
    <property type="component" value="Unassembled WGS sequence"/>
</dbReference>
<evidence type="ECO:0000313" key="3">
    <source>
        <dbReference type="Proteomes" id="UP000324222"/>
    </source>
</evidence>
<comment type="caution">
    <text evidence="2">The sequence shown here is derived from an EMBL/GenBank/DDBJ whole genome shotgun (WGS) entry which is preliminary data.</text>
</comment>
<name>A0A5B7F8S8_PORTR</name>
<accession>A0A5B7F8S8</accession>
<dbReference type="AlphaFoldDB" id="A0A5B7F8S8"/>
<dbReference type="EMBL" id="VSRR010005147">
    <property type="protein sequence ID" value="MPC41676.1"/>
    <property type="molecule type" value="Genomic_DNA"/>
</dbReference>
<evidence type="ECO:0000256" key="1">
    <source>
        <dbReference type="SAM" id="MobiDB-lite"/>
    </source>
</evidence>